<dbReference type="VEuPathDB" id="TriTrypDB:ECC02_002413"/>
<gene>
    <name evidence="3" type="ORF">C4B63_224g17</name>
</gene>
<organism evidence="3 4">
    <name type="scientific">Trypanosoma cruzi</name>
    <dbReference type="NCBI Taxonomy" id="5693"/>
    <lineage>
        <taxon>Eukaryota</taxon>
        <taxon>Discoba</taxon>
        <taxon>Euglenozoa</taxon>
        <taxon>Kinetoplastea</taxon>
        <taxon>Metakinetoplastina</taxon>
        <taxon>Trypanosomatida</taxon>
        <taxon>Trypanosomatidae</taxon>
        <taxon>Trypanosoma</taxon>
        <taxon>Schizotrypanum</taxon>
    </lineage>
</organism>
<comment type="similarity">
    <text evidence="1">Belongs to the peptidase C14B family.</text>
</comment>
<dbReference type="VEuPathDB" id="TriTrypDB:TCDM_05845"/>
<dbReference type="GO" id="GO:0006508">
    <property type="term" value="P:proteolysis"/>
    <property type="evidence" value="ECO:0007669"/>
    <property type="project" value="InterPro"/>
</dbReference>
<dbReference type="PANTHER" id="PTHR48104:SF30">
    <property type="entry name" value="METACASPASE-1"/>
    <property type="match status" value="1"/>
</dbReference>
<dbReference type="VEuPathDB" id="TriTrypDB:TcCLB.507297.30"/>
<evidence type="ECO:0000313" key="3">
    <source>
        <dbReference type="EMBL" id="PWU84487.1"/>
    </source>
</evidence>
<dbReference type="VEuPathDB" id="TriTrypDB:TcBrA4_0068120"/>
<name>A0A2V2UJM9_TRYCR</name>
<dbReference type="InterPro" id="IPR050452">
    <property type="entry name" value="Metacaspase"/>
</dbReference>
<evidence type="ECO:0000256" key="1">
    <source>
        <dbReference type="ARBA" id="ARBA00009005"/>
    </source>
</evidence>
<comment type="caution">
    <text evidence="3">The sequence shown here is derived from an EMBL/GenBank/DDBJ whole genome shotgun (WGS) entry which is preliminary data.</text>
</comment>
<dbReference type="Pfam" id="PF00656">
    <property type="entry name" value="Peptidase_C14"/>
    <property type="match status" value="1"/>
</dbReference>
<dbReference type="VEuPathDB" id="TriTrypDB:TcCL_NonESM02569"/>
<dbReference type="VEuPathDB" id="TriTrypDB:TcCLB.506531.50"/>
<dbReference type="InterPro" id="IPR011600">
    <property type="entry name" value="Pept_C14_caspase"/>
</dbReference>
<sequence length="358" mass="38863">MGFDFGCLLNMCSTVLKPGGAPGSINYMEIGLNLIKIAAPYIVQYLGIMERPPRVDVEEAFQQAEVTEGFKPWETPTHVSGTFRALFIGINYYGTSAELSGCCNDVKQIIATLQRKRIPIDEMSILVDEKGFPGANGLPTRDNIVRYMAWLVKGAKPGDVLFMHYSGHGTQTRATSDTEEKFDQCLAPVDFSTKGCILDNDIFRILLSGLPQGVRLTVVFDCCHSGSMLDLPYTFVGSRSLSRSVAGHMQRIRKGNDCAGDVLMISGCADEQTSADVSNAATFGTGASGAGGAVTQCLAYTILKVSNLSYQDMLIATRDMLRRKGFTQVPQLSASKPINLQQKFSLMTTFEVDPAVAT</sequence>
<dbReference type="Proteomes" id="UP000246121">
    <property type="component" value="Unassembled WGS sequence"/>
</dbReference>
<dbReference type="VEuPathDB" id="TriTrypDB:TcG_06125"/>
<dbReference type="VEuPathDB" id="TriTrypDB:C3747_50g26"/>
<feature type="domain" description="Peptidase C14 caspase" evidence="2">
    <location>
        <begin position="84"/>
        <end position="336"/>
    </location>
</feature>
<dbReference type="GO" id="GO:0005737">
    <property type="term" value="C:cytoplasm"/>
    <property type="evidence" value="ECO:0007669"/>
    <property type="project" value="TreeGrafter"/>
</dbReference>
<proteinExistence type="inferred from homology"/>
<reference evidence="3 4" key="1">
    <citation type="journal article" date="2018" name="Microb. Genom.">
        <title>Expanding an expanded genome: long-read sequencing of Trypanosoma cruzi.</title>
        <authorList>
            <person name="Berna L."/>
            <person name="Rodriguez M."/>
            <person name="Chiribao M.L."/>
            <person name="Parodi-Talice A."/>
            <person name="Pita S."/>
            <person name="Rijo G."/>
            <person name="Alvarez-Valin F."/>
            <person name="Robello C."/>
        </authorList>
    </citation>
    <scope>NUCLEOTIDE SEQUENCE [LARGE SCALE GENOMIC DNA]</scope>
    <source>
        <strain evidence="3 4">Dm28c</strain>
    </source>
</reference>
<dbReference type="VEuPathDB" id="TriTrypDB:BCY84_22447"/>
<dbReference type="AlphaFoldDB" id="A0A2V2UJM9"/>
<evidence type="ECO:0000313" key="4">
    <source>
        <dbReference type="Proteomes" id="UP000246121"/>
    </source>
</evidence>
<evidence type="ECO:0000259" key="2">
    <source>
        <dbReference type="Pfam" id="PF00656"/>
    </source>
</evidence>
<dbReference type="VEuPathDB" id="TriTrypDB:Tc_MARK_5726"/>
<dbReference type="VEuPathDB" id="TriTrypDB:TCSYLVIO_006975"/>
<dbReference type="VEuPathDB" id="TriTrypDB:TcYC6_0067930"/>
<dbReference type="EMBL" id="PRFA01000224">
    <property type="protein sequence ID" value="PWU84487.1"/>
    <property type="molecule type" value="Genomic_DNA"/>
</dbReference>
<accession>A0A2V2UJM9</accession>
<protein>
    <submittedName>
        <fullName evidence="3">Putative metacaspase</fullName>
    </submittedName>
</protein>
<dbReference type="GO" id="GO:0004197">
    <property type="term" value="F:cysteine-type endopeptidase activity"/>
    <property type="evidence" value="ECO:0007669"/>
    <property type="project" value="InterPro"/>
</dbReference>
<dbReference type="Gene3D" id="3.40.50.12660">
    <property type="match status" value="1"/>
</dbReference>
<dbReference type="VEuPathDB" id="TriTrypDB:C4B63_224g17"/>
<dbReference type="PANTHER" id="PTHR48104">
    <property type="entry name" value="METACASPASE-4"/>
    <property type="match status" value="1"/>
</dbReference>